<evidence type="ECO:0000313" key="1">
    <source>
        <dbReference type="EMBL" id="CAG14586.1"/>
    </source>
</evidence>
<gene>
    <name evidence="1" type="ORF">GSTENG00036915001</name>
</gene>
<comment type="caution">
    <text evidence="1">The sequence shown here is derived from an EMBL/GenBank/DDBJ whole genome shotgun (WGS) entry which is preliminary data.</text>
</comment>
<organism evidence="1">
    <name type="scientific">Tetraodon nigroviridis</name>
    <name type="common">Spotted green pufferfish</name>
    <name type="synonym">Chelonodon nigroviridis</name>
    <dbReference type="NCBI Taxonomy" id="99883"/>
    <lineage>
        <taxon>Eukaryota</taxon>
        <taxon>Metazoa</taxon>
        <taxon>Chordata</taxon>
        <taxon>Craniata</taxon>
        <taxon>Vertebrata</taxon>
        <taxon>Euteleostomi</taxon>
        <taxon>Actinopterygii</taxon>
        <taxon>Neopterygii</taxon>
        <taxon>Teleostei</taxon>
        <taxon>Neoteleostei</taxon>
        <taxon>Acanthomorphata</taxon>
        <taxon>Eupercaria</taxon>
        <taxon>Tetraodontiformes</taxon>
        <taxon>Tetradontoidea</taxon>
        <taxon>Tetraodontidae</taxon>
        <taxon>Tetraodon</taxon>
    </lineage>
</organism>
<name>Q4RAJ7_TETNG</name>
<dbReference type="KEGG" id="tng:GSTEN00036915G001"/>
<reference evidence="1" key="2">
    <citation type="submission" date="2004-02" db="EMBL/GenBank/DDBJ databases">
        <authorList>
            <consortium name="Genoscope"/>
            <consortium name="Whitehead Institute Centre for Genome Research"/>
        </authorList>
    </citation>
    <scope>NUCLEOTIDE SEQUENCE</scope>
</reference>
<reference evidence="1" key="1">
    <citation type="journal article" date="2004" name="Nature">
        <title>Genome duplication in the teleost fish Tetraodon nigroviridis reveals the early vertebrate proto-karyotype.</title>
        <authorList>
            <person name="Jaillon O."/>
            <person name="Aury J.-M."/>
            <person name="Brunet F."/>
            <person name="Petit J.-L."/>
            <person name="Stange-Thomann N."/>
            <person name="Mauceli E."/>
            <person name="Bouneau L."/>
            <person name="Fischer C."/>
            <person name="Ozouf-Costaz C."/>
            <person name="Bernot A."/>
            <person name="Nicaud S."/>
            <person name="Jaffe D."/>
            <person name="Fisher S."/>
            <person name="Lutfalla G."/>
            <person name="Dossat C."/>
            <person name="Segurens B."/>
            <person name="Dasilva C."/>
            <person name="Salanoubat M."/>
            <person name="Levy M."/>
            <person name="Boudet N."/>
            <person name="Castellano S."/>
            <person name="Anthouard V."/>
            <person name="Jubin C."/>
            <person name="Castelli V."/>
            <person name="Katinka M."/>
            <person name="Vacherie B."/>
            <person name="Biemont C."/>
            <person name="Skalli Z."/>
            <person name="Cattolico L."/>
            <person name="Poulain J."/>
            <person name="De Berardinis V."/>
            <person name="Cruaud C."/>
            <person name="Duprat S."/>
            <person name="Brottier P."/>
            <person name="Coutanceau J.-P."/>
            <person name="Gouzy J."/>
            <person name="Parra G."/>
            <person name="Lardier G."/>
            <person name="Chapple C."/>
            <person name="McKernan K.J."/>
            <person name="McEwan P."/>
            <person name="Bosak S."/>
            <person name="Kellis M."/>
            <person name="Volff J.-N."/>
            <person name="Guigo R."/>
            <person name="Zody M.C."/>
            <person name="Mesirov J."/>
            <person name="Lindblad-Toh K."/>
            <person name="Birren B."/>
            <person name="Nusbaum C."/>
            <person name="Kahn D."/>
            <person name="Robinson-Rechavi M."/>
            <person name="Laudet V."/>
            <person name="Schachter V."/>
            <person name="Quetier F."/>
            <person name="Saurin W."/>
            <person name="Scarpelli C."/>
            <person name="Wincker P."/>
            <person name="Lander E.S."/>
            <person name="Weissenbach J."/>
            <person name="Roest Crollius H."/>
        </authorList>
    </citation>
    <scope>NUCLEOTIDE SEQUENCE [LARGE SCALE GENOMIC DNA]</scope>
</reference>
<sequence>CFIFVHANGRVLYVNVTSECRSFMCLDSSGSTYHD</sequence>
<proteinExistence type="predicted"/>
<protein>
    <submittedName>
        <fullName evidence="1">(spotted green pufferfish) hypothetical protein</fullName>
    </submittedName>
</protein>
<dbReference type="EMBL" id="CAAE01023562">
    <property type="protein sequence ID" value="CAG14586.1"/>
    <property type="molecule type" value="Genomic_DNA"/>
</dbReference>
<dbReference type="AlphaFoldDB" id="Q4RAJ7"/>
<accession>Q4RAJ7</accession>
<feature type="non-terminal residue" evidence="1">
    <location>
        <position position="1"/>
    </location>
</feature>